<name>A0A4C1WR69_EUMVA</name>
<comment type="caution">
    <text evidence="2">The sequence shown here is derived from an EMBL/GenBank/DDBJ whole genome shotgun (WGS) entry which is preliminary data.</text>
</comment>
<accession>A0A4C1WR69</accession>
<dbReference type="Proteomes" id="UP000299102">
    <property type="component" value="Unassembled WGS sequence"/>
</dbReference>
<reference evidence="2 3" key="1">
    <citation type="journal article" date="2019" name="Commun. Biol.">
        <title>The bagworm genome reveals a unique fibroin gene that provides high tensile strength.</title>
        <authorList>
            <person name="Kono N."/>
            <person name="Nakamura H."/>
            <person name="Ohtoshi R."/>
            <person name="Tomita M."/>
            <person name="Numata K."/>
            <person name="Arakawa K."/>
        </authorList>
    </citation>
    <scope>NUCLEOTIDE SEQUENCE [LARGE SCALE GENOMIC DNA]</scope>
</reference>
<sequence length="177" mass="19588">MYRDATAPENLTRATRVGAQRLPIPRRFLQGIVHRTSHAPSAPPRVWVSAPLYQRGQTRECALALFNSFSLLEGKKVHPSQLYFAATCEAYATINKSEHRNVVHHFAHTPQEFVATVKKSEVPLTRRGEEGAGVGPLTGRAKRDAGTREGGRTRCTALLYASSVASRSCQKSPEMYK</sequence>
<protein>
    <submittedName>
        <fullName evidence="2">Uncharacterized protein</fullName>
    </submittedName>
</protein>
<keyword evidence="3" id="KW-1185">Reference proteome</keyword>
<dbReference type="EMBL" id="BGZK01000606">
    <property type="protein sequence ID" value="GBP52615.1"/>
    <property type="molecule type" value="Genomic_DNA"/>
</dbReference>
<feature type="region of interest" description="Disordered" evidence="1">
    <location>
        <begin position="126"/>
        <end position="149"/>
    </location>
</feature>
<proteinExistence type="predicted"/>
<organism evidence="2 3">
    <name type="scientific">Eumeta variegata</name>
    <name type="common">Bagworm moth</name>
    <name type="synonym">Eumeta japonica</name>
    <dbReference type="NCBI Taxonomy" id="151549"/>
    <lineage>
        <taxon>Eukaryota</taxon>
        <taxon>Metazoa</taxon>
        <taxon>Ecdysozoa</taxon>
        <taxon>Arthropoda</taxon>
        <taxon>Hexapoda</taxon>
        <taxon>Insecta</taxon>
        <taxon>Pterygota</taxon>
        <taxon>Neoptera</taxon>
        <taxon>Endopterygota</taxon>
        <taxon>Lepidoptera</taxon>
        <taxon>Glossata</taxon>
        <taxon>Ditrysia</taxon>
        <taxon>Tineoidea</taxon>
        <taxon>Psychidae</taxon>
        <taxon>Oiketicinae</taxon>
        <taxon>Eumeta</taxon>
    </lineage>
</organism>
<evidence type="ECO:0000313" key="3">
    <source>
        <dbReference type="Proteomes" id="UP000299102"/>
    </source>
</evidence>
<evidence type="ECO:0000256" key="1">
    <source>
        <dbReference type="SAM" id="MobiDB-lite"/>
    </source>
</evidence>
<evidence type="ECO:0000313" key="2">
    <source>
        <dbReference type="EMBL" id="GBP52615.1"/>
    </source>
</evidence>
<dbReference type="AlphaFoldDB" id="A0A4C1WR69"/>
<gene>
    <name evidence="2" type="ORF">EVAR_35805_1</name>
</gene>